<dbReference type="EMBL" id="MT631170">
    <property type="protein sequence ID" value="QNO46172.1"/>
    <property type="molecule type" value="Genomic_DNA"/>
</dbReference>
<gene>
    <name evidence="1" type="ORF">LJAJCFKK_00023</name>
</gene>
<proteinExistence type="predicted"/>
<sequence length="42" mass="5022">MIEKFEDMNENETIVKFREYLFEFSFAGKCKDECVYGGDRSD</sequence>
<dbReference type="AlphaFoldDB" id="A0A7G9YDT8"/>
<organism evidence="1">
    <name type="scientific">Candidatus Methanogaster sp. ANME-2c ERB4</name>
    <dbReference type="NCBI Taxonomy" id="2759911"/>
    <lineage>
        <taxon>Archaea</taxon>
        <taxon>Methanobacteriati</taxon>
        <taxon>Methanobacteriota</taxon>
        <taxon>Stenosarchaea group</taxon>
        <taxon>Methanomicrobia</taxon>
        <taxon>Methanosarcinales</taxon>
        <taxon>ANME-2 cluster</taxon>
        <taxon>Candidatus Methanogasteraceae</taxon>
        <taxon>Candidatus Methanogaster</taxon>
    </lineage>
</organism>
<evidence type="ECO:0000313" key="1">
    <source>
        <dbReference type="EMBL" id="QNO46172.1"/>
    </source>
</evidence>
<protein>
    <submittedName>
        <fullName evidence="1">Uncharacterized protein</fullName>
    </submittedName>
</protein>
<reference evidence="1" key="1">
    <citation type="submission" date="2020-06" db="EMBL/GenBank/DDBJ databases">
        <title>Unique genomic features of the anaerobic methanotrophic archaea.</title>
        <authorList>
            <person name="Chadwick G.L."/>
            <person name="Skennerton C.T."/>
            <person name="Laso-Perez R."/>
            <person name="Leu A.O."/>
            <person name="Speth D.R."/>
            <person name="Yu H."/>
            <person name="Morgan-Lang C."/>
            <person name="Hatzenpichler R."/>
            <person name="Goudeau D."/>
            <person name="Malmstrom R."/>
            <person name="Brazelton W.J."/>
            <person name="Woyke T."/>
            <person name="Hallam S.J."/>
            <person name="Tyson G.W."/>
            <person name="Wegener G."/>
            <person name="Boetius A."/>
            <person name="Orphan V."/>
        </authorList>
    </citation>
    <scope>NUCLEOTIDE SEQUENCE</scope>
</reference>
<accession>A0A7G9YDT8</accession>
<name>A0A7G9YDT8_9EURY</name>